<evidence type="ECO:0000313" key="3">
    <source>
        <dbReference type="EMBL" id="KAF3543309.1"/>
    </source>
</evidence>
<evidence type="ECO:0000313" key="2">
    <source>
        <dbReference type="EMBL" id="KAF2613403.1"/>
    </source>
</evidence>
<accession>A0A8S9M885</accession>
<name>A0A8S9M885_BRACR</name>
<dbReference type="Proteomes" id="UP000266723">
    <property type="component" value="Unassembled WGS sequence"/>
</dbReference>
<proteinExistence type="predicted"/>
<dbReference type="EMBL" id="QGKY02000089">
    <property type="protein sequence ID" value="KAF2613403.1"/>
    <property type="molecule type" value="Genomic_DNA"/>
</dbReference>
<keyword evidence="1" id="KW-0472">Membrane</keyword>
<sequence length="84" mass="9471">MQSSDFVGFWSGLSSVLACGLGNGIVSYMAPILALFLPPILVSSLRLPVGVLNLWLRRVSDYLETRVKQEITLSFIQWCFIWCF</sequence>
<keyword evidence="1" id="KW-0812">Transmembrane</keyword>
<dbReference type="OrthoDB" id="10574757at2759"/>
<evidence type="ECO:0000313" key="4">
    <source>
        <dbReference type="Proteomes" id="UP000266723"/>
    </source>
</evidence>
<dbReference type="EMBL" id="QGKV02000832">
    <property type="protein sequence ID" value="KAF3543309.1"/>
    <property type="molecule type" value="Genomic_DNA"/>
</dbReference>
<keyword evidence="4" id="KW-1185">Reference proteome</keyword>
<dbReference type="AlphaFoldDB" id="A0A8S9M885"/>
<protein>
    <submittedName>
        <fullName evidence="2">Uncharacterized protein</fullName>
    </submittedName>
</protein>
<reference evidence="3 4" key="3">
    <citation type="journal article" date="2020" name="BMC Genomics">
        <title>Intraspecific diversification of the crop wild relative Brassica cretica Lam. using demographic model selection.</title>
        <authorList>
            <person name="Kioukis A."/>
            <person name="Michalopoulou V.A."/>
            <person name="Briers L."/>
            <person name="Pirintsos S."/>
            <person name="Studholme D.J."/>
            <person name="Pavlidis P."/>
            <person name="Sarris P.F."/>
        </authorList>
    </citation>
    <scope>NUCLEOTIDE SEQUENCE [LARGE SCALE GENOMIC DNA]</scope>
    <source>
        <strain evidence="4">cv. PFS-1207/04</strain>
        <strain evidence="3">PFS-1207/04</strain>
    </source>
</reference>
<keyword evidence="1" id="KW-1133">Transmembrane helix</keyword>
<feature type="transmembrane region" description="Helical" evidence="1">
    <location>
        <begin position="28"/>
        <end position="56"/>
    </location>
</feature>
<comment type="caution">
    <text evidence="2">The sequence shown here is derived from an EMBL/GenBank/DDBJ whole genome shotgun (WGS) entry which is preliminary data.</text>
</comment>
<reference evidence="3" key="2">
    <citation type="submission" date="2019-12" db="EMBL/GenBank/DDBJ databases">
        <authorList>
            <person name="Studholme D.J."/>
            <person name="Sarris P."/>
        </authorList>
    </citation>
    <scope>NUCLEOTIDE SEQUENCE</scope>
    <source>
        <strain evidence="3">PFS-1207/04</strain>
        <tissue evidence="3">Leaf</tissue>
    </source>
</reference>
<gene>
    <name evidence="3" type="ORF">DY000_02005998</name>
    <name evidence="2" type="ORF">F2Q70_00010989</name>
</gene>
<reference evidence="2" key="1">
    <citation type="submission" date="2019-12" db="EMBL/GenBank/DDBJ databases">
        <title>Genome sequencing and annotation of Brassica cretica.</title>
        <authorList>
            <person name="Studholme D.J."/>
            <person name="Sarris P.F."/>
        </authorList>
    </citation>
    <scope>NUCLEOTIDE SEQUENCE</scope>
    <source>
        <strain evidence="2">PFS-102/07</strain>
        <tissue evidence="2">Leaf</tissue>
    </source>
</reference>
<evidence type="ECO:0000256" key="1">
    <source>
        <dbReference type="SAM" id="Phobius"/>
    </source>
</evidence>
<organism evidence="2">
    <name type="scientific">Brassica cretica</name>
    <name type="common">Mustard</name>
    <dbReference type="NCBI Taxonomy" id="69181"/>
    <lineage>
        <taxon>Eukaryota</taxon>
        <taxon>Viridiplantae</taxon>
        <taxon>Streptophyta</taxon>
        <taxon>Embryophyta</taxon>
        <taxon>Tracheophyta</taxon>
        <taxon>Spermatophyta</taxon>
        <taxon>Magnoliopsida</taxon>
        <taxon>eudicotyledons</taxon>
        <taxon>Gunneridae</taxon>
        <taxon>Pentapetalae</taxon>
        <taxon>rosids</taxon>
        <taxon>malvids</taxon>
        <taxon>Brassicales</taxon>
        <taxon>Brassicaceae</taxon>
        <taxon>Brassiceae</taxon>
        <taxon>Brassica</taxon>
    </lineage>
</organism>